<evidence type="ECO:0000313" key="4">
    <source>
        <dbReference type="Proteomes" id="UP001224359"/>
    </source>
</evidence>
<name>A0ABT9VFK1_9BACI</name>
<dbReference type="PROSITE" id="PS51257">
    <property type="entry name" value="PROKAR_LIPOPROTEIN"/>
    <property type="match status" value="1"/>
</dbReference>
<evidence type="ECO:0000313" key="3">
    <source>
        <dbReference type="EMBL" id="MDQ0159721.1"/>
    </source>
</evidence>
<evidence type="ECO:0000256" key="2">
    <source>
        <dbReference type="SAM" id="SignalP"/>
    </source>
</evidence>
<reference evidence="3 4" key="1">
    <citation type="submission" date="2023-07" db="EMBL/GenBank/DDBJ databases">
        <title>Genomic Encyclopedia of Type Strains, Phase IV (KMG-IV): sequencing the most valuable type-strain genomes for metagenomic binning, comparative biology and taxonomic classification.</title>
        <authorList>
            <person name="Goeker M."/>
        </authorList>
    </citation>
    <scope>NUCLEOTIDE SEQUENCE [LARGE SCALE GENOMIC DNA]</scope>
    <source>
        <strain evidence="3 4">DSM 16460</strain>
    </source>
</reference>
<protein>
    <submittedName>
        <fullName evidence="3">Protein involved in sex pheromone biosynthesis</fullName>
    </submittedName>
</protein>
<dbReference type="InterPro" id="IPR011426">
    <property type="entry name" value="CamS"/>
</dbReference>
<keyword evidence="2" id="KW-0732">Signal</keyword>
<evidence type="ECO:0000256" key="1">
    <source>
        <dbReference type="SAM" id="MobiDB-lite"/>
    </source>
</evidence>
<sequence length="392" mass="44859">MSKWLGLPLLVILMTACSPTFDSEEEVVQETDEEEQTEEDQQMIVSPDRLDTNDYRMVLPYQPSAARGTITNQISNRYDIDEFEQGLTRLSKDPFSPDDYLFQEGQYLNEDTVFSWINDFNPDRPEDLEDDLEDAEAEDEVEALEDELETYKEENPRVVSHILEQNYLTRAEENRVELAGVSIGIALKSDYQFSVNYGPTNNVAIDKSEMLQIGKETAGQILERVREMEELQDVPIMIALYRENSPNASVPGSFVTKTVVEPNDMTVNEWQSLDEKTVLFPSNEAEDNYYEDSEMFTGFSQDVSDYFPNYIGVIGRGFYKDGELQELSINVPVEFHGKQEVIGFTQHASSLMAEHFPSYFDLEVTVESASRQEAVLFRDAGGEEITHHIYHD</sequence>
<dbReference type="Pfam" id="PF07537">
    <property type="entry name" value="CamS"/>
    <property type="match status" value="1"/>
</dbReference>
<dbReference type="CDD" id="cd13440">
    <property type="entry name" value="CamS_repeat_2"/>
    <property type="match status" value="1"/>
</dbReference>
<organism evidence="3 4">
    <name type="scientific">Alkalibacillus salilacus</name>
    <dbReference type="NCBI Taxonomy" id="284582"/>
    <lineage>
        <taxon>Bacteria</taxon>
        <taxon>Bacillati</taxon>
        <taxon>Bacillota</taxon>
        <taxon>Bacilli</taxon>
        <taxon>Bacillales</taxon>
        <taxon>Bacillaceae</taxon>
        <taxon>Alkalibacillus</taxon>
    </lineage>
</organism>
<dbReference type="Gene3D" id="3.10.570.10">
    <property type="entry name" value="sex pheromone staph- cam373 precursor domain"/>
    <property type="match status" value="1"/>
</dbReference>
<feature type="region of interest" description="Disordered" evidence="1">
    <location>
        <begin position="23"/>
        <end position="42"/>
    </location>
</feature>
<feature type="signal peptide" evidence="2">
    <location>
        <begin position="1"/>
        <end position="22"/>
    </location>
</feature>
<accession>A0ABT9VFK1</accession>
<keyword evidence="4" id="KW-1185">Reference proteome</keyword>
<dbReference type="CDD" id="cd13441">
    <property type="entry name" value="CamS_repeat_1"/>
    <property type="match status" value="1"/>
</dbReference>
<dbReference type="EMBL" id="JAUSTQ010000006">
    <property type="protein sequence ID" value="MDQ0159721.1"/>
    <property type="molecule type" value="Genomic_DNA"/>
</dbReference>
<dbReference type="Proteomes" id="UP001224359">
    <property type="component" value="Unassembled WGS sequence"/>
</dbReference>
<comment type="caution">
    <text evidence="3">The sequence shown here is derived from an EMBL/GenBank/DDBJ whole genome shotgun (WGS) entry which is preliminary data.</text>
</comment>
<gene>
    <name evidence="3" type="ORF">J2S77_001707</name>
</gene>
<feature type="chain" id="PRO_5045330495" evidence="2">
    <location>
        <begin position="23"/>
        <end position="392"/>
    </location>
</feature>
<feature type="compositionally biased region" description="Acidic residues" evidence="1">
    <location>
        <begin position="23"/>
        <end position="41"/>
    </location>
</feature>
<proteinExistence type="predicted"/>
<dbReference type="PIRSF" id="PIRSF012509">
    <property type="entry name" value="CamS"/>
    <property type="match status" value="1"/>
</dbReference>
<dbReference type="RefSeq" id="WP_306976630.1">
    <property type="nucleotide sequence ID" value="NZ_JAUSTQ010000006.1"/>
</dbReference>